<comment type="function">
    <text evidence="9">Catalyzes a mechanistically unusual reaction, the ATP-dependent insertion of CO2 between the N7 and N8 nitrogen atoms of 7,8-diaminopelargonic acid (DAPA, also called 7,8-diammoniononanoate) to form a ureido ring.</text>
</comment>
<dbReference type="UniPathway" id="UPA00078">
    <property type="reaction ID" value="UER00161"/>
</dbReference>
<comment type="cofactor">
    <cofactor evidence="9">
        <name>Mg(2+)</name>
        <dbReference type="ChEBI" id="CHEBI:18420"/>
    </cofactor>
</comment>
<evidence type="ECO:0000313" key="11">
    <source>
        <dbReference type="Proteomes" id="UP000006691"/>
    </source>
</evidence>
<keyword evidence="3 9" id="KW-0479">Metal-binding</keyword>
<feature type="binding site" evidence="9">
    <location>
        <position position="55"/>
    </location>
    <ligand>
        <name>Mg(2+)</name>
        <dbReference type="ChEBI" id="CHEBI:18420"/>
    </ligand>
</feature>
<keyword evidence="1 9" id="KW-0963">Cytoplasm</keyword>
<feature type="binding site" evidence="9">
    <location>
        <position position="17"/>
    </location>
    <ligand>
        <name>Mg(2+)</name>
        <dbReference type="ChEBI" id="CHEBI:18420"/>
    </ligand>
</feature>
<organism evidence="10 11">
    <name type="scientific">Solibacillus silvestris (strain StLB046)</name>
    <name type="common">Bacillus silvestris</name>
    <dbReference type="NCBI Taxonomy" id="1002809"/>
    <lineage>
        <taxon>Bacteria</taxon>
        <taxon>Bacillati</taxon>
        <taxon>Bacillota</taxon>
        <taxon>Bacilli</taxon>
        <taxon>Bacillales</taxon>
        <taxon>Caryophanaceae</taxon>
        <taxon>Solibacillus</taxon>
    </lineage>
</organism>
<feature type="active site" evidence="9">
    <location>
        <position position="38"/>
    </location>
</feature>
<comment type="catalytic activity">
    <reaction evidence="9">
        <text>(7R,8S)-7,8-diammoniononanoate + CO2 + ATP = (4R,5S)-dethiobiotin + ADP + phosphate + 3 H(+)</text>
        <dbReference type="Rhea" id="RHEA:15805"/>
        <dbReference type="ChEBI" id="CHEBI:15378"/>
        <dbReference type="ChEBI" id="CHEBI:16526"/>
        <dbReference type="ChEBI" id="CHEBI:30616"/>
        <dbReference type="ChEBI" id="CHEBI:43474"/>
        <dbReference type="ChEBI" id="CHEBI:149469"/>
        <dbReference type="ChEBI" id="CHEBI:149473"/>
        <dbReference type="ChEBI" id="CHEBI:456216"/>
        <dbReference type="EC" id="6.3.3.3"/>
    </reaction>
</comment>
<dbReference type="EMBL" id="AP012157">
    <property type="protein sequence ID" value="BAK16317.1"/>
    <property type="molecule type" value="Genomic_DNA"/>
</dbReference>
<dbReference type="PATRIC" id="fig|1002809.3.peg.1914"/>
<comment type="subcellular location">
    <subcellularLocation>
        <location evidence="9">Cytoplasm</location>
    </subcellularLocation>
</comment>
<evidence type="ECO:0000256" key="3">
    <source>
        <dbReference type="ARBA" id="ARBA00022723"/>
    </source>
</evidence>
<feature type="binding site" evidence="9">
    <location>
        <position position="116"/>
    </location>
    <ligand>
        <name>Mg(2+)</name>
        <dbReference type="ChEBI" id="CHEBI:18420"/>
    </ligand>
</feature>
<comment type="pathway">
    <text evidence="9">Cofactor biosynthesis; biotin biosynthesis; biotin from 7,8-diaminononanoate: step 1/2.</text>
</comment>
<dbReference type="GO" id="GO:0005829">
    <property type="term" value="C:cytosol"/>
    <property type="evidence" value="ECO:0007669"/>
    <property type="project" value="TreeGrafter"/>
</dbReference>
<dbReference type="Gene3D" id="3.40.50.300">
    <property type="entry name" value="P-loop containing nucleotide triphosphate hydrolases"/>
    <property type="match status" value="1"/>
</dbReference>
<dbReference type="eggNOG" id="COG0132">
    <property type="taxonomic scope" value="Bacteria"/>
</dbReference>
<dbReference type="GO" id="GO:0042803">
    <property type="term" value="F:protein homodimerization activity"/>
    <property type="evidence" value="ECO:0007669"/>
    <property type="project" value="UniProtKB-ARBA"/>
</dbReference>
<dbReference type="PANTHER" id="PTHR43210">
    <property type="entry name" value="DETHIOBIOTIN SYNTHETASE"/>
    <property type="match status" value="1"/>
</dbReference>
<keyword evidence="2 9" id="KW-0436">Ligase</keyword>
<feature type="binding site" evidence="9">
    <location>
        <position position="55"/>
    </location>
    <ligand>
        <name>ATP</name>
        <dbReference type="ChEBI" id="CHEBI:30616"/>
    </ligand>
</feature>
<reference evidence="10 11" key="2">
    <citation type="journal article" date="2012" name="J. Biosci. Bioeng.">
        <title>Complete genome sequence and characterization of the N-acylhomoserine lactone-degrading gene of the potato leaf-associated Solibacillus silvestris.</title>
        <authorList>
            <person name="Morohoshi T."/>
            <person name="Tominaga Y."/>
            <person name="Someya N."/>
            <person name="Ikeda T."/>
        </authorList>
    </citation>
    <scope>NUCLEOTIDE SEQUENCE [LARGE SCALE GENOMIC DNA]</scope>
    <source>
        <strain evidence="10 11">StLB046</strain>
    </source>
</reference>
<keyword evidence="5 9" id="KW-0093">Biotin biosynthesis</keyword>
<keyword evidence="6 9" id="KW-0067">ATP-binding</keyword>
<evidence type="ECO:0000256" key="4">
    <source>
        <dbReference type="ARBA" id="ARBA00022741"/>
    </source>
</evidence>
<dbReference type="STRING" id="1002809.SSIL_1894"/>
<dbReference type="GO" id="GO:0009102">
    <property type="term" value="P:biotin biosynthetic process"/>
    <property type="evidence" value="ECO:0007669"/>
    <property type="project" value="UniProtKB-UniRule"/>
</dbReference>
<evidence type="ECO:0000256" key="6">
    <source>
        <dbReference type="ARBA" id="ARBA00022840"/>
    </source>
</evidence>
<name>F2F0S3_SOLSS</name>
<dbReference type="SUPFAM" id="SSF52540">
    <property type="entry name" value="P-loop containing nucleoside triphosphate hydrolases"/>
    <property type="match status" value="1"/>
</dbReference>
<keyword evidence="4 9" id="KW-0547">Nucleotide-binding</keyword>
<evidence type="ECO:0000313" key="10">
    <source>
        <dbReference type="EMBL" id="BAK16317.1"/>
    </source>
</evidence>
<comment type="catalytic activity">
    <reaction evidence="8">
        <text>(7R,8S)-8-amino-7-(carboxyamino)nonanoate + ATP = (4R,5S)-dethiobiotin + ADP + phosphate + H(+)</text>
        <dbReference type="Rhea" id="RHEA:63684"/>
        <dbReference type="ChEBI" id="CHEBI:15378"/>
        <dbReference type="ChEBI" id="CHEBI:30616"/>
        <dbReference type="ChEBI" id="CHEBI:43474"/>
        <dbReference type="ChEBI" id="CHEBI:149470"/>
        <dbReference type="ChEBI" id="CHEBI:149473"/>
        <dbReference type="ChEBI" id="CHEBI:456216"/>
    </reaction>
</comment>
<dbReference type="GO" id="GO:0004141">
    <property type="term" value="F:dethiobiotin synthase activity"/>
    <property type="evidence" value="ECO:0007669"/>
    <property type="project" value="UniProtKB-UniRule"/>
</dbReference>
<accession>F2F0S3</accession>
<dbReference type="EC" id="6.3.3.3" evidence="9"/>
<evidence type="ECO:0000256" key="7">
    <source>
        <dbReference type="ARBA" id="ARBA00022842"/>
    </source>
</evidence>
<evidence type="ECO:0000256" key="9">
    <source>
        <dbReference type="HAMAP-Rule" id="MF_00336"/>
    </source>
</evidence>
<dbReference type="RefSeq" id="WP_014823647.1">
    <property type="nucleotide sequence ID" value="NC_018065.1"/>
</dbReference>
<keyword evidence="7 9" id="KW-0460">Magnesium</keyword>
<evidence type="ECO:0000256" key="5">
    <source>
        <dbReference type="ARBA" id="ARBA00022756"/>
    </source>
</evidence>
<dbReference type="InterPro" id="IPR027417">
    <property type="entry name" value="P-loop_NTPase"/>
</dbReference>
<comment type="similarity">
    <text evidence="9">Belongs to the dethiobiotin synthetase family.</text>
</comment>
<dbReference type="InterPro" id="IPR004472">
    <property type="entry name" value="DTB_synth_BioD"/>
</dbReference>
<dbReference type="PANTHER" id="PTHR43210:SF2">
    <property type="entry name" value="ATP-DEPENDENT DETHIOBIOTIN SYNTHETASE BIOD 2"/>
    <property type="match status" value="1"/>
</dbReference>
<dbReference type="GO" id="GO:0005524">
    <property type="term" value="F:ATP binding"/>
    <property type="evidence" value="ECO:0007669"/>
    <property type="project" value="UniProtKB-UniRule"/>
</dbReference>
<feature type="binding site" evidence="9">
    <location>
        <position position="42"/>
    </location>
    <ligand>
        <name>substrate</name>
    </ligand>
</feature>
<evidence type="ECO:0000256" key="8">
    <source>
        <dbReference type="ARBA" id="ARBA00047386"/>
    </source>
</evidence>
<dbReference type="Pfam" id="PF13500">
    <property type="entry name" value="AAA_26"/>
    <property type="match status" value="1"/>
</dbReference>
<sequence>MLLNFWIVGTDTDVGKTCITILLMRQLQEQGLRVTPYKPVQTGEISDQEEAYYFDTTMYEKYSLQKLTRADLNDYSFKEPASPHFAAMLEGQKIDTKRLLHHIKKLQQKYDAVICEGAGGIYVPLDTDRQITLLDVISQSQLPVVIVTRTKLGTINHTLLTMGALASRGIEVLGIVFNGDTGSELEKNNMEKILQHCLLPYAVVPQLNDIEQVVRYSLKKTSLFERLYQHDKTDL</sequence>
<comment type="caution">
    <text evidence="9">Lacks conserved residue(s) required for the propagation of feature annotation.</text>
</comment>
<gene>
    <name evidence="9" type="primary">bioD</name>
    <name evidence="10" type="ordered locus">SSIL_1894</name>
</gene>
<dbReference type="PIRSF" id="PIRSF006755">
    <property type="entry name" value="DTB_synth"/>
    <property type="match status" value="1"/>
</dbReference>
<dbReference type="HAMAP" id="MF_00336">
    <property type="entry name" value="BioD"/>
    <property type="match status" value="1"/>
</dbReference>
<dbReference type="Proteomes" id="UP000006691">
    <property type="component" value="Chromosome"/>
</dbReference>
<proteinExistence type="inferred from homology"/>
<dbReference type="AlphaFoldDB" id="F2F0S3"/>
<dbReference type="NCBIfam" id="TIGR00347">
    <property type="entry name" value="bioD"/>
    <property type="match status" value="1"/>
</dbReference>
<dbReference type="KEGG" id="siv:SSIL_1894"/>
<protein>
    <recommendedName>
        <fullName evidence="9">ATP-dependent dethiobiotin synthetase BioD</fullName>
        <ecNumber evidence="9">6.3.3.3</ecNumber>
    </recommendedName>
    <alternativeName>
        <fullName evidence="9">DTB synthetase</fullName>
        <shortName evidence="9">DTBS</shortName>
    </alternativeName>
    <alternativeName>
        <fullName evidence="9">Dethiobiotin synthase</fullName>
    </alternativeName>
</protein>
<feature type="binding site" evidence="9">
    <location>
        <begin position="205"/>
        <end position="207"/>
    </location>
    <ligand>
        <name>ATP</name>
        <dbReference type="ChEBI" id="CHEBI:30616"/>
    </ligand>
</feature>
<reference evidence="11" key="1">
    <citation type="submission" date="2011-04" db="EMBL/GenBank/DDBJ databases">
        <title>Genome sequence of Solibacillus silvestris StLB046.</title>
        <authorList>
            <person name="Morohoshi T."/>
            <person name="Someya N."/>
            <person name="Ikeda T."/>
        </authorList>
    </citation>
    <scope>NUCLEOTIDE SEQUENCE [LARGE SCALE GENOMIC DNA]</scope>
    <source>
        <strain evidence="11">StLB046</strain>
    </source>
</reference>
<evidence type="ECO:0000256" key="1">
    <source>
        <dbReference type="ARBA" id="ARBA00022490"/>
    </source>
</evidence>
<dbReference type="FunFam" id="3.40.50.300:FF:000292">
    <property type="entry name" value="ATP-dependent dethiobiotin synthetase BioD"/>
    <property type="match status" value="1"/>
</dbReference>
<feature type="binding site" evidence="9">
    <location>
        <begin position="116"/>
        <end position="119"/>
    </location>
    <ligand>
        <name>ATP</name>
        <dbReference type="ChEBI" id="CHEBI:30616"/>
    </ligand>
</feature>
<evidence type="ECO:0000256" key="2">
    <source>
        <dbReference type="ARBA" id="ARBA00022598"/>
    </source>
</evidence>
<dbReference type="GO" id="GO:0000287">
    <property type="term" value="F:magnesium ion binding"/>
    <property type="evidence" value="ECO:0007669"/>
    <property type="project" value="UniProtKB-UniRule"/>
</dbReference>
<dbReference type="CDD" id="cd03109">
    <property type="entry name" value="DTBS"/>
    <property type="match status" value="1"/>
</dbReference>
<dbReference type="HOGENOM" id="CLU_072551_3_0_9"/>
<keyword evidence="11" id="KW-1185">Reference proteome</keyword>
<comment type="subunit">
    <text evidence="9">Homodimer.</text>
</comment>